<proteinExistence type="predicted"/>
<comment type="caution">
    <text evidence="1">The sequence shown here is derived from an EMBL/GenBank/DDBJ whole genome shotgun (WGS) entry which is preliminary data.</text>
</comment>
<reference evidence="1 2" key="1">
    <citation type="submission" date="2015-07" db="EMBL/GenBank/DDBJ databases">
        <authorList>
            <person name="Ju K.-S."/>
            <person name="Doroghazi J.R."/>
            <person name="Metcalf W.W."/>
        </authorList>
    </citation>
    <scope>NUCLEOTIDE SEQUENCE [LARGE SCALE GENOMIC DNA]</scope>
    <source>
        <strain evidence="1 2">NRRL B-3589</strain>
    </source>
</reference>
<organism evidence="1 2">
    <name type="scientific">Streptomyces varsoviensis</name>
    <dbReference type="NCBI Taxonomy" id="67373"/>
    <lineage>
        <taxon>Bacteria</taxon>
        <taxon>Bacillati</taxon>
        <taxon>Actinomycetota</taxon>
        <taxon>Actinomycetes</taxon>
        <taxon>Kitasatosporales</taxon>
        <taxon>Streptomycetaceae</taxon>
        <taxon>Streptomyces</taxon>
    </lineage>
</organism>
<keyword evidence="2" id="KW-1185">Reference proteome</keyword>
<dbReference type="EMBL" id="LGUT01002928">
    <property type="protein sequence ID" value="KOG86288.1"/>
    <property type="molecule type" value="Genomic_DNA"/>
</dbReference>
<name>A0ABR5IYQ1_9ACTN</name>
<accession>A0ABR5IYQ1</accession>
<feature type="non-terminal residue" evidence="1">
    <location>
        <position position="1"/>
    </location>
</feature>
<evidence type="ECO:0000313" key="1">
    <source>
        <dbReference type="EMBL" id="KOG86288.1"/>
    </source>
</evidence>
<protein>
    <submittedName>
        <fullName evidence="1">Uncharacterized protein</fullName>
    </submittedName>
</protein>
<gene>
    <name evidence="1" type="ORF">ADK38_31900</name>
</gene>
<feature type="non-terminal residue" evidence="1">
    <location>
        <position position="103"/>
    </location>
</feature>
<sequence>VREGGRLRAFLLADLARYRAALPGSAPGYLEQLQGALAAGYLPRPDDLTALRSLCAAPAGDAEADRRRALLHRCERIAERSVRARLAERPAEPVPPLLPNSRR</sequence>
<dbReference type="Proteomes" id="UP000037020">
    <property type="component" value="Unassembled WGS sequence"/>
</dbReference>
<evidence type="ECO:0000313" key="2">
    <source>
        <dbReference type="Proteomes" id="UP000037020"/>
    </source>
</evidence>